<organism evidence="1 2">
    <name type="scientific">Solobacterium moorei</name>
    <dbReference type="NCBI Taxonomy" id="102148"/>
    <lineage>
        <taxon>Bacteria</taxon>
        <taxon>Bacillati</taxon>
        <taxon>Bacillota</taxon>
        <taxon>Erysipelotrichia</taxon>
        <taxon>Erysipelotrichales</taxon>
        <taxon>Erysipelotrichaceae</taxon>
        <taxon>Solobacterium</taxon>
    </lineage>
</organism>
<name>A0A412PIK4_9FIRM</name>
<gene>
    <name evidence="1" type="ORF">DWX20_02935</name>
</gene>
<evidence type="ECO:0000313" key="1">
    <source>
        <dbReference type="EMBL" id="RGT58017.1"/>
    </source>
</evidence>
<sequence length="118" mass="13781">MSYTISLYTVHTKEKEQQLAQPDFFEKDENLERFTPKQQSELENRLLKYQYKLVGDSQDGKRFEHADFGEAFLTDRGLYFSTSNDFECIFEVGMTASEFTDTGEFAKYDPQAGGWEEL</sequence>
<dbReference type="EMBL" id="QRWX01000001">
    <property type="protein sequence ID" value="RGT58017.1"/>
    <property type="molecule type" value="Genomic_DNA"/>
</dbReference>
<proteinExistence type="predicted"/>
<dbReference type="AlphaFoldDB" id="A0A412PIK4"/>
<comment type="caution">
    <text evidence="1">The sequence shown here is derived from an EMBL/GenBank/DDBJ whole genome shotgun (WGS) entry which is preliminary data.</text>
</comment>
<accession>A0A412PIK4</accession>
<dbReference type="Proteomes" id="UP000284731">
    <property type="component" value="Unassembled WGS sequence"/>
</dbReference>
<protein>
    <submittedName>
        <fullName evidence="1">Uncharacterized protein</fullName>
    </submittedName>
</protein>
<dbReference type="RefSeq" id="WP_118764422.1">
    <property type="nucleotide sequence ID" value="NZ_CABJCF010000001.1"/>
</dbReference>
<reference evidence="1 2" key="1">
    <citation type="submission" date="2018-08" db="EMBL/GenBank/DDBJ databases">
        <title>A genome reference for cultivated species of the human gut microbiota.</title>
        <authorList>
            <person name="Zou Y."/>
            <person name="Xue W."/>
            <person name="Luo G."/>
        </authorList>
    </citation>
    <scope>NUCLEOTIDE SEQUENCE [LARGE SCALE GENOMIC DNA]</scope>
    <source>
        <strain evidence="1 2">AF18-46</strain>
    </source>
</reference>
<evidence type="ECO:0000313" key="2">
    <source>
        <dbReference type="Proteomes" id="UP000284731"/>
    </source>
</evidence>